<evidence type="ECO:0000313" key="11">
    <source>
        <dbReference type="EMBL" id="APR99329.1"/>
    </source>
</evidence>
<keyword evidence="6 9" id="KW-0812">Transmembrane</keyword>
<evidence type="ECO:0000256" key="7">
    <source>
        <dbReference type="ARBA" id="ARBA00022989"/>
    </source>
</evidence>
<comment type="similarity">
    <text evidence="2">Belongs to the Bcl-2 family.</text>
</comment>
<dbReference type="Pfam" id="PF13231">
    <property type="entry name" value="PMT_2"/>
    <property type="match status" value="1"/>
</dbReference>
<name>A0A1L6MUY7_9BACT</name>
<feature type="transmembrane region" description="Helical" evidence="9">
    <location>
        <begin position="157"/>
        <end position="185"/>
    </location>
</feature>
<sequence>MGLISFALLPRLYIALSFGVTPVWDGYYYDIGAKRIAGGFGYSDELIEGGYPVWHPWSHYPVGYSVFLAFFYRFIGTFPWMGPVVNACVGAACPLFTWLLGRHALSEKRARFAALLVALHPGLILYSATFMTELLTTLLILLSFWLLVRARHSLWSFVGASLIIGIASFVRPQTFLCTPFLALAVPGGWSRMRWWRPFGYGLLGAVLALIPTLPWTLRNCHVLDQCTWISTNGGWNLAIGAFHRATGRFEALHASDGCSTTLGPVQQDRCWLHYGLAHIQAEPLRWLALIPRKLHYTFDYETFAVEYLAQANPERWTERDRKLGWYALTWFHDALVCMAVVAMIRLGWSAAKPLQAGIWIGVGALSVTVATWLQKEVAVWPLVVLISLLPWLRTSSTSSWPLPFQLSFVWIALTAMTHIIFFGEDRYHIVITPMLCIFAACYVFRSDKKPLSWLT</sequence>
<feature type="transmembrane region" description="Helical" evidence="9">
    <location>
        <begin position="402"/>
        <end position="421"/>
    </location>
</feature>
<proteinExistence type="inferred from homology"/>
<gene>
    <name evidence="11" type="ORF">BCY86_00535</name>
</gene>
<evidence type="ECO:0000256" key="5">
    <source>
        <dbReference type="ARBA" id="ARBA00022679"/>
    </source>
</evidence>
<feature type="transmembrane region" description="Helical" evidence="9">
    <location>
        <begin position="427"/>
        <end position="444"/>
    </location>
</feature>
<dbReference type="STRING" id="1882918.BCY86_00535"/>
<dbReference type="Proteomes" id="UP000185544">
    <property type="component" value="Chromosome"/>
</dbReference>
<dbReference type="GO" id="GO:0009103">
    <property type="term" value="P:lipopolysaccharide biosynthetic process"/>
    <property type="evidence" value="ECO:0007669"/>
    <property type="project" value="UniProtKB-ARBA"/>
</dbReference>
<evidence type="ECO:0000259" key="10">
    <source>
        <dbReference type="Pfam" id="PF13231"/>
    </source>
</evidence>
<keyword evidence="12" id="KW-1185">Reference proteome</keyword>
<keyword evidence="5" id="KW-0808">Transferase</keyword>
<feature type="transmembrane region" description="Helical" evidence="9">
    <location>
        <begin position="80"/>
        <end position="100"/>
    </location>
</feature>
<evidence type="ECO:0000256" key="1">
    <source>
        <dbReference type="ARBA" id="ARBA00004651"/>
    </source>
</evidence>
<dbReference type="GO" id="GO:0016763">
    <property type="term" value="F:pentosyltransferase activity"/>
    <property type="evidence" value="ECO:0007669"/>
    <property type="project" value="TreeGrafter"/>
</dbReference>
<dbReference type="KEGG" id="pabo:BCY86_00535"/>
<dbReference type="GO" id="GO:0005886">
    <property type="term" value="C:plasma membrane"/>
    <property type="evidence" value="ECO:0007669"/>
    <property type="project" value="UniProtKB-SubCell"/>
</dbReference>
<feature type="transmembrane region" description="Helical" evidence="9">
    <location>
        <begin position="112"/>
        <end position="145"/>
    </location>
</feature>
<protein>
    <recommendedName>
        <fullName evidence="10">Glycosyltransferase RgtA/B/C/D-like domain-containing protein</fullName>
    </recommendedName>
</protein>
<evidence type="ECO:0000313" key="12">
    <source>
        <dbReference type="Proteomes" id="UP000185544"/>
    </source>
</evidence>
<reference evidence="11 12" key="1">
    <citation type="submission" date="2016-08" db="EMBL/GenBank/DDBJ databases">
        <title>Identification and validation of antigenic proteins from Pajaroellobacter abortibovis using de-novo genome sequence assembly and reverse vaccinology.</title>
        <authorList>
            <person name="Welly B.T."/>
            <person name="Miller M.R."/>
            <person name="Stott J.L."/>
            <person name="Blanchard M.T."/>
            <person name="Islas-Trejo A.D."/>
            <person name="O'Rourke S.M."/>
            <person name="Young A.E."/>
            <person name="Medrano J.F."/>
            <person name="Van Eenennaam A.L."/>
        </authorList>
    </citation>
    <scope>NUCLEOTIDE SEQUENCE [LARGE SCALE GENOMIC DNA]</scope>
    <source>
        <strain evidence="11 12">BTF92-0548A/99-0131</strain>
    </source>
</reference>
<evidence type="ECO:0000256" key="8">
    <source>
        <dbReference type="ARBA" id="ARBA00023136"/>
    </source>
</evidence>
<evidence type="ECO:0000256" key="2">
    <source>
        <dbReference type="ARBA" id="ARBA00009458"/>
    </source>
</evidence>
<dbReference type="PROSITE" id="PS01258">
    <property type="entry name" value="BH2"/>
    <property type="match status" value="1"/>
</dbReference>
<keyword evidence="8 9" id="KW-0472">Membrane</keyword>
<keyword evidence="4" id="KW-0328">Glycosyltransferase</keyword>
<keyword evidence="7 9" id="KW-1133">Transmembrane helix</keyword>
<dbReference type="InterPro" id="IPR050297">
    <property type="entry name" value="LipidA_mod_glycosyltrf_83"/>
</dbReference>
<evidence type="ECO:0000256" key="6">
    <source>
        <dbReference type="ARBA" id="ARBA00022692"/>
    </source>
</evidence>
<feature type="transmembrane region" description="Helical" evidence="9">
    <location>
        <begin position="356"/>
        <end position="373"/>
    </location>
</feature>
<evidence type="ECO:0000256" key="4">
    <source>
        <dbReference type="ARBA" id="ARBA00022676"/>
    </source>
</evidence>
<dbReference type="InterPro" id="IPR038731">
    <property type="entry name" value="RgtA/B/C-like"/>
</dbReference>
<dbReference type="PANTHER" id="PTHR33908">
    <property type="entry name" value="MANNOSYLTRANSFERASE YKCB-RELATED"/>
    <property type="match status" value="1"/>
</dbReference>
<evidence type="ECO:0000256" key="3">
    <source>
        <dbReference type="ARBA" id="ARBA00022475"/>
    </source>
</evidence>
<dbReference type="EMBL" id="CP016908">
    <property type="protein sequence ID" value="APR99329.1"/>
    <property type="molecule type" value="Genomic_DNA"/>
</dbReference>
<feature type="transmembrane region" description="Helical" evidence="9">
    <location>
        <begin position="197"/>
        <end position="217"/>
    </location>
</feature>
<keyword evidence="3" id="KW-1003">Cell membrane</keyword>
<feature type="transmembrane region" description="Helical" evidence="9">
    <location>
        <begin position="379"/>
        <end position="395"/>
    </location>
</feature>
<feature type="transmembrane region" description="Helical" evidence="9">
    <location>
        <begin position="323"/>
        <end position="344"/>
    </location>
</feature>
<dbReference type="AlphaFoldDB" id="A0A1L6MUY7"/>
<dbReference type="PANTHER" id="PTHR33908:SF11">
    <property type="entry name" value="MEMBRANE PROTEIN"/>
    <property type="match status" value="1"/>
</dbReference>
<dbReference type="InterPro" id="IPR020726">
    <property type="entry name" value="Bcl2_BH2_motif_CS"/>
</dbReference>
<evidence type="ECO:0000256" key="9">
    <source>
        <dbReference type="SAM" id="Phobius"/>
    </source>
</evidence>
<comment type="subcellular location">
    <subcellularLocation>
        <location evidence="1">Cell membrane</location>
        <topology evidence="1">Multi-pass membrane protein</topology>
    </subcellularLocation>
</comment>
<accession>A0A1L6MUY7</accession>
<feature type="domain" description="Glycosyltransferase RgtA/B/C/D-like" evidence="10">
    <location>
        <begin position="61"/>
        <end position="215"/>
    </location>
</feature>
<organism evidence="11 12">
    <name type="scientific">Pajaroellobacter abortibovis</name>
    <dbReference type="NCBI Taxonomy" id="1882918"/>
    <lineage>
        <taxon>Bacteria</taxon>
        <taxon>Pseudomonadati</taxon>
        <taxon>Myxococcota</taxon>
        <taxon>Polyangia</taxon>
        <taxon>Polyangiales</taxon>
        <taxon>Polyangiaceae</taxon>
    </lineage>
</organism>